<dbReference type="NCBIfam" id="NF004739">
    <property type="entry name" value="PRK06075.1"/>
    <property type="match status" value="1"/>
</dbReference>
<dbReference type="GO" id="GO:0051287">
    <property type="term" value="F:NAD binding"/>
    <property type="evidence" value="ECO:0007669"/>
    <property type="project" value="InterPro"/>
</dbReference>
<dbReference type="GO" id="GO:0050136">
    <property type="term" value="F:NADH dehydrogenase (quinone) (non-electrogenic) activity"/>
    <property type="evidence" value="ECO:0007669"/>
    <property type="project" value="UniProtKB-UniRule"/>
</dbReference>
<keyword evidence="3" id="KW-0560">Oxidoreductase</keyword>
<keyword evidence="1" id="KW-0874">Quinone</keyword>
<keyword evidence="1" id="KW-0520">NAD</keyword>
<evidence type="ECO:0000313" key="3">
    <source>
        <dbReference type="EMBL" id="MBK1854550.1"/>
    </source>
</evidence>
<comment type="subcellular location">
    <subcellularLocation>
        <location evidence="1">Cell membrane</location>
        <topology evidence="1">Peripheral membrane protein</topology>
        <orientation evidence="1">Cytoplasmic side</orientation>
    </subcellularLocation>
</comment>
<name>A0AAE2VBH8_9BACT</name>
<dbReference type="GO" id="GO:0048038">
    <property type="term" value="F:quinone binding"/>
    <property type="evidence" value="ECO:0007669"/>
    <property type="project" value="UniProtKB-KW"/>
</dbReference>
<feature type="domain" description="NADH-quinone oxidoreductase subunit D" evidence="2">
    <location>
        <begin position="156"/>
        <end position="426"/>
    </location>
</feature>
<dbReference type="InterPro" id="IPR022885">
    <property type="entry name" value="NDH1_su_D/H"/>
</dbReference>
<keyword evidence="1" id="KW-0472">Membrane</keyword>
<comment type="similarity">
    <text evidence="1">Belongs to the complex I 49 kDa subunit family.</text>
</comment>
<protein>
    <recommendedName>
        <fullName evidence="1">NADH-quinone oxidoreductase subunit D</fullName>
        <ecNumber evidence="1">7.1.1.-</ecNumber>
    </recommendedName>
    <alternativeName>
        <fullName evidence="1">NADH dehydrogenase I subunit D</fullName>
    </alternativeName>
    <alternativeName>
        <fullName evidence="1">NDH-1 subunit D</fullName>
    </alternativeName>
</protein>
<comment type="catalytic activity">
    <reaction evidence="1">
        <text>a quinone + NADH + 5 H(+)(in) = a quinol + NAD(+) + 4 H(+)(out)</text>
        <dbReference type="Rhea" id="RHEA:57888"/>
        <dbReference type="ChEBI" id="CHEBI:15378"/>
        <dbReference type="ChEBI" id="CHEBI:24646"/>
        <dbReference type="ChEBI" id="CHEBI:57540"/>
        <dbReference type="ChEBI" id="CHEBI:57945"/>
        <dbReference type="ChEBI" id="CHEBI:132124"/>
    </reaction>
</comment>
<dbReference type="InterPro" id="IPR029014">
    <property type="entry name" value="NiFe-Hase_large"/>
</dbReference>
<keyword evidence="4" id="KW-1185">Reference proteome</keyword>
<dbReference type="InterPro" id="IPR001135">
    <property type="entry name" value="NADH_Q_OxRdtase_suD"/>
</dbReference>
<dbReference type="NCBIfam" id="TIGR01962">
    <property type="entry name" value="NuoD"/>
    <property type="match status" value="1"/>
</dbReference>
<keyword evidence="1" id="KW-1278">Translocase</keyword>
<dbReference type="EMBL" id="JAENIG010000003">
    <property type="protein sequence ID" value="MBK1854550.1"/>
    <property type="molecule type" value="Genomic_DNA"/>
</dbReference>
<dbReference type="Pfam" id="PF00346">
    <property type="entry name" value="Complex1_49kDa"/>
    <property type="match status" value="1"/>
</dbReference>
<evidence type="ECO:0000313" key="4">
    <source>
        <dbReference type="Proteomes" id="UP000634206"/>
    </source>
</evidence>
<dbReference type="SUPFAM" id="SSF56762">
    <property type="entry name" value="HydB/Nqo4-like"/>
    <property type="match status" value="1"/>
</dbReference>
<accession>A0AAE2VBH8</accession>
<dbReference type="PANTHER" id="PTHR11993">
    <property type="entry name" value="NADH-UBIQUINONE OXIDOREDUCTASE 49 KDA SUBUNIT"/>
    <property type="match status" value="1"/>
</dbReference>
<dbReference type="Gene3D" id="1.10.645.10">
    <property type="entry name" value="Cytochrome-c3 Hydrogenase, chain B"/>
    <property type="match status" value="1"/>
</dbReference>
<evidence type="ECO:0000259" key="2">
    <source>
        <dbReference type="Pfam" id="PF00346"/>
    </source>
</evidence>
<dbReference type="RefSeq" id="WP_309489157.1">
    <property type="nucleotide sequence ID" value="NZ_JAENIG010000003.1"/>
</dbReference>
<keyword evidence="1" id="KW-1003">Cell membrane</keyword>
<comment type="subunit">
    <text evidence="1">NDH-1 is composed of 14 different subunits. Subunits NuoB, C, D, E, F, and G constitute the peripheral sector of the complex.</text>
</comment>
<dbReference type="AlphaFoldDB" id="A0AAE2VBH8"/>
<reference evidence="3" key="1">
    <citation type="submission" date="2021-01" db="EMBL/GenBank/DDBJ databases">
        <title>Modified the classification status of verrucomicrobia.</title>
        <authorList>
            <person name="Feng X."/>
        </authorList>
    </citation>
    <scope>NUCLEOTIDE SEQUENCE</scope>
    <source>
        <strain evidence="3">5K15</strain>
    </source>
</reference>
<evidence type="ECO:0000256" key="1">
    <source>
        <dbReference type="HAMAP-Rule" id="MF_01358"/>
    </source>
</evidence>
<comment type="function">
    <text evidence="1">NDH-1 shuttles electrons from NADH, via FMN and iron-sulfur (Fe-S) centers, to quinones in the respiratory chain. The immediate electron acceptor for the enzyme in this species is believed to be ubiquinone. Couples the redox reaction to proton translocation (for every two electrons transferred, four hydrogen ions are translocated across the cytoplasmic membrane), and thus conserves the redox energy in a proton gradient.</text>
</comment>
<gene>
    <name evidence="1 3" type="primary">nuoD</name>
    <name evidence="3" type="ORF">JIN83_06240</name>
</gene>
<dbReference type="PANTHER" id="PTHR11993:SF10">
    <property type="entry name" value="NADH DEHYDROGENASE [UBIQUINONE] IRON-SULFUR PROTEIN 2, MITOCHONDRIAL"/>
    <property type="match status" value="1"/>
</dbReference>
<comment type="caution">
    <text evidence="3">The sequence shown here is derived from an EMBL/GenBank/DDBJ whole genome shotgun (WGS) entry which is preliminary data.</text>
</comment>
<organism evidence="3 4">
    <name type="scientific">Oceaniferula flava</name>
    <dbReference type="NCBI Taxonomy" id="2800421"/>
    <lineage>
        <taxon>Bacteria</taxon>
        <taxon>Pseudomonadati</taxon>
        <taxon>Verrucomicrobiota</taxon>
        <taxon>Verrucomicrobiia</taxon>
        <taxon>Verrucomicrobiales</taxon>
        <taxon>Verrucomicrobiaceae</taxon>
        <taxon>Oceaniferula</taxon>
    </lineage>
</organism>
<keyword evidence="1" id="KW-0830">Ubiquinone</keyword>
<sequence length="426" mass="47249">MKQTEYKAPDTAAKIQAGLDPNQSSHADGDYQAEAQDLLGEKMVLNMGPSHPATHGVLRLVMELDGEIVTKCDPDVGYLHRGDEKIAENMHYNQFVPYTDRLDYLAPLANNVAYACAVEKLMGWELPPRGQAVRVICCELSRIASHMLGVGVCAMDVGAMTVFLYTFTEREKTYNLCEQLTGARFTTSYTRVGGQIRDMPDGFIGQLEKFLDECSTSIDEISKLLDRNKIYMTRMCDVGTISAKDAISWGLTGPNLRGSGITRDLRKDNPYLGYEQYEFDIPVGEKGDSYDRYLVRMEEMRQSIKIIRQVLATLPDGPVNIADNKNLLPAKDKVLTSMEELIHHFIVATQGIDAPAGEVYFGAENPKGELGFYINSKGGGVPHRMKIRSPSFVNLSILAHMMPGHMVSDVPAILGSLDFVMGECDR</sequence>
<keyword evidence="1" id="KW-0813">Transport</keyword>
<dbReference type="Proteomes" id="UP000634206">
    <property type="component" value="Unassembled WGS sequence"/>
</dbReference>
<proteinExistence type="inferred from homology"/>
<dbReference type="GO" id="GO:0005886">
    <property type="term" value="C:plasma membrane"/>
    <property type="evidence" value="ECO:0007669"/>
    <property type="project" value="UniProtKB-SubCell"/>
</dbReference>
<dbReference type="EC" id="7.1.1.-" evidence="1"/>
<dbReference type="HAMAP" id="MF_01358">
    <property type="entry name" value="NDH1_NuoD"/>
    <property type="match status" value="1"/>
</dbReference>